<gene>
    <name evidence="2" type="ORF">SAMN06264365_114190</name>
</gene>
<dbReference type="AlphaFoldDB" id="A0A239E0H5"/>
<feature type="transmembrane region" description="Helical" evidence="1">
    <location>
        <begin position="58"/>
        <end position="75"/>
    </location>
</feature>
<evidence type="ECO:0000256" key="1">
    <source>
        <dbReference type="SAM" id="Phobius"/>
    </source>
</evidence>
<reference evidence="2 3" key="1">
    <citation type="submission" date="2017-06" db="EMBL/GenBank/DDBJ databases">
        <authorList>
            <person name="Kim H.J."/>
            <person name="Triplett B.A."/>
        </authorList>
    </citation>
    <scope>NUCLEOTIDE SEQUENCE [LARGE SCALE GENOMIC DNA]</scope>
    <source>
        <strain evidence="2 3">DSM 43151</strain>
    </source>
</reference>
<protein>
    <recommendedName>
        <fullName evidence="4">Vitamin K epoxide reductase family protein</fullName>
    </recommendedName>
</protein>
<sequence length="100" mass="11386">MVDQGHRLAARVMLGGVLLFAAYHLVRDVATTFFGIHIGVIDVAHRPHAWCRPICDYVTMPLELFNIITVAFLLCRDRLGTLAWINMATVPLWLLFWLLP</sequence>
<evidence type="ECO:0000313" key="3">
    <source>
        <dbReference type="Proteomes" id="UP000198415"/>
    </source>
</evidence>
<proteinExistence type="predicted"/>
<keyword evidence="1" id="KW-1133">Transmembrane helix</keyword>
<keyword evidence="1" id="KW-0472">Membrane</keyword>
<feature type="transmembrane region" description="Helical" evidence="1">
    <location>
        <begin position="12"/>
        <end position="38"/>
    </location>
</feature>
<organism evidence="2 3">
    <name type="scientific">Actinoplanes regularis</name>
    <dbReference type="NCBI Taxonomy" id="52697"/>
    <lineage>
        <taxon>Bacteria</taxon>
        <taxon>Bacillati</taxon>
        <taxon>Actinomycetota</taxon>
        <taxon>Actinomycetes</taxon>
        <taxon>Micromonosporales</taxon>
        <taxon>Micromonosporaceae</taxon>
        <taxon>Actinoplanes</taxon>
    </lineage>
</organism>
<dbReference type="RefSeq" id="WP_089296707.1">
    <property type="nucleotide sequence ID" value="NZ_BOMU01000069.1"/>
</dbReference>
<dbReference type="Proteomes" id="UP000198415">
    <property type="component" value="Unassembled WGS sequence"/>
</dbReference>
<keyword evidence="1" id="KW-0812">Transmembrane</keyword>
<feature type="transmembrane region" description="Helical" evidence="1">
    <location>
        <begin position="82"/>
        <end position="99"/>
    </location>
</feature>
<name>A0A239E0H5_9ACTN</name>
<accession>A0A239E0H5</accession>
<evidence type="ECO:0008006" key="4">
    <source>
        <dbReference type="Google" id="ProtNLM"/>
    </source>
</evidence>
<keyword evidence="3" id="KW-1185">Reference proteome</keyword>
<dbReference type="EMBL" id="FZNR01000014">
    <property type="protein sequence ID" value="SNS38009.1"/>
    <property type="molecule type" value="Genomic_DNA"/>
</dbReference>
<evidence type="ECO:0000313" key="2">
    <source>
        <dbReference type="EMBL" id="SNS38009.1"/>
    </source>
</evidence>